<dbReference type="NCBIfam" id="NF045485">
    <property type="entry name" value="FPPsyn"/>
    <property type="match status" value="1"/>
</dbReference>
<name>A0AAE0BKH9_9CHLO</name>
<comment type="pathway">
    <text evidence="2">Isoprenoid biosynthesis.</text>
</comment>
<dbReference type="SUPFAM" id="SSF48576">
    <property type="entry name" value="Terpenoid synthases"/>
    <property type="match status" value="1"/>
</dbReference>
<dbReference type="PANTHER" id="PTHR43281">
    <property type="entry name" value="FARNESYL DIPHOSPHATE SYNTHASE"/>
    <property type="match status" value="1"/>
</dbReference>
<dbReference type="GO" id="GO:0005737">
    <property type="term" value="C:cytoplasm"/>
    <property type="evidence" value="ECO:0007669"/>
    <property type="project" value="UniProtKB-ARBA"/>
</dbReference>
<evidence type="ECO:0000256" key="5">
    <source>
        <dbReference type="ARBA" id="ARBA00022723"/>
    </source>
</evidence>
<keyword evidence="5" id="KW-0479">Metal-binding</keyword>
<evidence type="ECO:0000256" key="2">
    <source>
        <dbReference type="ARBA" id="ARBA00005128"/>
    </source>
</evidence>
<dbReference type="GO" id="GO:0046872">
    <property type="term" value="F:metal ion binding"/>
    <property type="evidence" value="ECO:0007669"/>
    <property type="project" value="UniProtKB-KW"/>
</dbReference>
<dbReference type="Gene3D" id="1.10.600.10">
    <property type="entry name" value="Farnesyl Diphosphate Synthase"/>
    <property type="match status" value="1"/>
</dbReference>
<evidence type="ECO:0000256" key="4">
    <source>
        <dbReference type="ARBA" id="ARBA00022679"/>
    </source>
</evidence>
<organism evidence="9 10">
    <name type="scientific">Cymbomonas tetramitiformis</name>
    <dbReference type="NCBI Taxonomy" id="36881"/>
    <lineage>
        <taxon>Eukaryota</taxon>
        <taxon>Viridiplantae</taxon>
        <taxon>Chlorophyta</taxon>
        <taxon>Pyramimonadophyceae</taxon>
        <taxon>Pyramimonadales</taxon>
        <taxon>Pyramimonadaceae</taxon>
        <taxon>Cymbomonas</taxon>
    </lineage>
</organism>
<keyword evidence="7" id="KW-0414">Isoprene biosynthesis</keyword>
<accession>A0AAE0BKH9</accession>
<keyword evidence="4 8" id="KW-0808">Transferase</keyword>
<evidence type="ECO:0000256" key="1">
    <source>
        <dbReference type="ARBA" id="ARBA00001946"/>
    </source>
</evidence>
<keyword evidence="10" id="KW-1185">Reference proteome</keyword>
<evidence type="ECO:0000313" key="10">
    <source>
        <dbReference type="Proteomes" id="UP001190700"/>
    </source>
</evidence>
<reference evidence="9 10" key="1">
    <citation type="journal article" date="2015" name="Genome Biol. Evol.">
        <title>Comparative Genomics of a Bacterivorous Green Alga Reveals Evolutionary Causalities and Consequences of Phago-Mixotrophic Mode of Nutrition.</title>
        <authorList>
            <person name="Burns J.A."/>
            <person name="Paasch A."/>
            <person name="Narechania A."/>
            <person name="Kim E."/>
        </authorList>
    </citation>
    <scope>NUCLEOTIDE SEQUENCE [LARGE SCALE GENOMIC DNA]</scope>
    <source>
        <strain evidence="9 10">PLY_AMNH</strain>
    </source>
</reference>
<sequence length="376" mass="40937">MANTLMNIRGPTAERCQRNERQALSKSSVTPRLCSKQVRKVLKPAVYCASKPAVSSSRSERSSPLRASTSEVEATTKSEEFDFKKYMTEKAALVELALDKSTPQQYPEKINESMRYTLLAGGKRLRPVLCLAACEMFGGTVEEAMPTACALEMVHTMSLIHDDLPCMDDDDYRRGVLTNHMVYGEQVAILAGDALLTKAFEYIARETPKSVPAERTLQVVAHLGKCVGSEGLVGGQIVDLEMEGNSEAATLDTLKYIHAHKTGALLDAAVVNGAILGGATQDDVERLTRYSQDIGLAFQVIDDILDCTMTSEQLGKTAGKDEDTGKTTYPALIGLEESRVVAQELIDNAKAELSIYPEDLSAPLMALADYVGFRQN</sequence>
<evidence type="ECO:0000256" key="8">
    <source>
        <dbReference type="RuleBase" id="RU004466"/>
    </source>
</evidence>
<dbReference type="PROSITE" id="PS00723">
    <property type="entry name" value="POLYPRENYL_SYNTHASE_1"/>
    <property type="match status" value="1"/>
</dbReference>
<dbReference type="SFLD" id="SFLDS00005">
    <property type="entry name" value="Isoprenoid_Synthase_Type_I"/>
    <property type="match status" value="1"/>
</dbReference>
<dbReference type="InterPro" id="IPR033749">
    <property type="entry name" value="Polyprenyl_synt_CS"/>
</dbReference>
<keyword evidence="6" id="KW-0460">Magnesium</keyword>
<dbReference type="InterPro" id="IPR008949">
    <property type="entry name" value="Isoprenoid_synthase_dom_sf"/>
</dbReference>
<dbReference type="NCBIfam" id="NF045685">
    <property type="entry name" value="GGPPSynCrtE"/>
    <property type="match status" value="1"/>
</dbReference>
<dbReference type="AlphaFoldDB" id="A0AAE0BKH9"/>
<comment type="similarity">
    <text evidence="3 8">Belongs to the FPP/GGPP synthase family.</text>
</comment>
<proteinExistence type="inferred from homology"/>
<dbReference type="Proteomes" id="UP001190700">
    <property type="component" value="Unassembled WGS sequence"/>
</dbReference>
<dbReference type="SFLD" id="SFLDG01017">
    <property type="entry name" value="Polyprenyl_Transferase_Like"/>
    <property type="match status" value="1"/>
</dbReference>
<comment type="cofactor">
    <cofactor evidence="1">
        <name>Mg(2+)</name>
        <dbReference type="ChEBI" id="CHEBI:18420"/>
    </cofactor>
</comment>
<dbReference type="Pfam" id="PF00348">
    <property type="entry name" value="polyprenyl_synt"/>
    <property type="match status" value="1"/>
</dbReference>
<dbReference type="GO" id="GO:0008299">
    <property type="term" value="P:isoprenoid biosynthetic process"/>
    <property type="evidence" value="ECO:0007669"/>
    <property type="project" value="UniProtKB-KW"/>
</dbReference>
<dbReference type="InterPro" id="IPR053378">
    <property type="entry name" value="Prenyl_diphosphate_synthase"/>
</dbReference>
<evidence type="ECO:0000256" key="3">
    <source>
        <dbReference type="ARBA" id="ARBA00006706"/>
    </source>
</evidence>
<dbReference type="EMBL" id="LGRX02034517">
    <property type="protein sequence ID" value="KAK3237588.1"/>
    <property type="molecule type" value="Genomic_DNA"/>
</dbReference>
<dbReference type="FunFam" id="1.10.600.10:FF:000001">
    <property type="entry name" value="Geranylgeranyl diphosphate synthase"/>
    <property type="match status" value="1"/>
</dbReference>
<dbReference type="InterPro" id="IPR054848">
    <property type="entry name" value="GGPPSyn_CRT-like"/>
</dbReference>
<gene>
    <name evidence="9" type="ORF">CYMTET_52346</name>
</gene>
<dbReference type="PROSITE" id="PS00444">
    <property type="entry name" value="POLYPRENYL_SYNTHASE_2"/>
    <property type="match status" value="1"/>
</dbReference>
<evidence type="ECO:0000313" key="9">
    <source>
        <dbReference type="EMBL" id="KAK3237588.1"/>
    </source>
</evidence>
<comment type="caution">
    <text evidence="9">The sequence shown here is derived from an EMBL/GenBank/DDBJ whole genome shotgun (WGS) entry which is preliminary data.</text>
</comment>
<dbReference type="InterPro" id="IPR000092">
    <property type="entry name" value="Polyprenyl_synt"/>
</dbReference>
<evidence type="ECO:0000256" key="6">
    <source>
        <dbReference type="ARBA" id="ARBA00022842"/>
    </source>
</evidence>
<evidence type="ECO:0000256" key="7">
    <source>
        <dbReference type="ARBA" id="ARBA00023229"/>
    </source>
</evidence>
<dbReference type="CDD" id="cd00685">
    <property type="entry name" value="Trans_IPPS_HT"/>
    <property type="match status" value="1"/>
</dbReference>
<protein>
    <submittedName>
        <fullName evidence="9">Geranylgeranyl pyrophosphate synthase</fullName>
    </submittedName>
</protein>
<dbReference type="GO" id="GO:0004659">
    <property type="term" value="F:prenyltransferase activity"/>
    <property type="evidence" value="ECO:0007669"/>
    <property type="project" value="InterPro"/>
</dbReference>
<dbReference type="PANTHER" id="PTHR43281:SF1">
    <property type="entry name" value="FARNESYL DIPHOSPHATE SYNTHASE"/>
    <property type="match status" value="1"/>
</dbReference>